<sequence>MRAFLKLFITSFVCLAIIYGGYYFTSLMTKDVSATSYIVDLNLSPDTTITAASDTTLDIAANGPFCLFNGEDKINTICSTPDPRPGSPDATRLTTTLKAGKWLAFTPSGTNLYFESSLPLIYNRNDIFTAIIVDALLLAIFLILLIAVVSSE</sequence>
<comment type="caution">
    <text evidence="2">The sequence shown here is derived from an EMBL/GenBank/DDBJ whole genome shotgun (WGS) entry which is preliminary data.</text>
</comment>
<evidence type="ECO:0000256" key="1">
    <source>
        <dbReference type="SAM" id="Phobius"/>
    </source>
</evidence>
<dbReference type="Proteomes" id="UP000033854">
    <property type="component" value="Unassembled WGS sequence"/>
</dbReference>
<keyword evidence="1" id="KW-1133">Transmembrane helix</keyword>
<accession>A0A0G0Z274</accession>
<name>A0A0G0Z274_9BACT</name>
<feature type="transmembrane region" description="Helical" evidence="1">
    <location>
        <begin position="7"/>
        <end position="25"/>
    </location>
</feature>
<feature type="transmembrane region" description="Helical" evidence="1">
    <location>
        <begin position="127"/>
        <end position="149"/>
    </location>
</feature>
<keyword evidence="1" id="KW-0812">Transmembrane</keyword>
<dbReference type="AlphaFoldDB" id="A0A0G0Z274"/>
<proteinExistence type="predicted"/>
<organism evidence="2 3">
    <name type="scientific">Candidatus Collierbacteria bacterium GW2011_GWA2_42_17</name>
    <dbReference type="NCBI Taxonomy" id="1618378"/>
    <lineage>
        <taxon>Bacteria</taxon>
        <taxon>Candidatus Collieribacteriota</taxon>
    </lineage>
</organism>
<protein>
    <submittedName>
        <fullName evidence="2">Uncharacterized protein</fullName>
    </submittedName>
</protein>
<keyword evidence="1" id="KW-0472">Membrane</keyword>
<reference evidence="2 3" key="1">
    <citation type="journal article" date="2015" name="Nature">
        <title>rRNA introns, odd ribosomes, and small enigmatic genomes across a large radiation of phyla.</title>
        <authorList>
            <person name="Brown C.T."/>
            <person name="Hug L.A."/>
            <person name="Thomas B.C."/>
            <person name="Sharon I."/>
            <person name="Castelle C.J."/>
            <person name="Singh A."/>
            <person name="Wilkins M.J."/>
            <person name="Williams K.H."/>
            <person name="Banfield J.F."/>
        </authorList>
    </citation>
    <scope>NUCLEOTIDE SEQUENCE [LARGE SCALE GENOMIC DNA]</scope>
</reference>
<dbReference type="EMBL" id="LCDA01000004">
    <property type="protein sequence ID" value="KKS42867.1"/>
    <property type="molecule type" value="Genomic_DNA"/>
</dbReference>
<evidence type="ECO:0000313" key="2">
    <source>
        <dbReference type="EMBL" id="KKS42867.1"/>
    </source>
</evidence>
<gene>
    <name evidence="2" type="ORF">UV06_C0004G0002</name>
</gene>
<evidence type="ECO:0000313" key="3">
    <source>
        <dbReference type="Proteomes" id="UP000033854"/>
    </source>
</evidence>